<dbReference type="AlphaFoldDB" id="A0A975S2T5"/>
<dbReference type="PANTHER" id="PTHR35006:SF2">
    <property type="entry name" value="GLYOXALASE FAMILY PROTEIN (AFU_ORTHOLOGUE AFUA_5G14830)"/>
    <property type="match status" value="1"/>
</dbReference>
<keyword evidence="1" id="KW-0614">Plasmid</keyword>
<reference evidence="1" key="1">
    <citation type="submission" date="2021-06" db="EMBL/GenBank/DDBJ databases">
        <authorList>
            <person name="Lee C.-S."/>
            <person name="Jin L."/>
        </authorList>
    </citation>
    <scope>NUCLEOTIDE SEQUENCE</scope>
    <source>
        <strain evidence="1">Con5</strain>
        <plasmid evidence="1">p1</plasmid>
    </source>
</reference>
<geneLocation type="plasmid" evidence="1 2">
    <name>p1</name>
</geneLocation>
<evidence type="ECO:0000313" key="1">
    <source>
        <dbReference type="EMBL" id="QWK92509.1"/>
    </source>
</evidence>
<organism evidence="1 2">
    <name type="scientific">Gemmobacter fulvus</name>
    <dbReference type="NCBI Taxonomy" id="2840474"/>
    <lineage>
        <taxon>Bacteria</taxon>
        <taxon>Pseudomonadati</taxon>
        <taxon>Pseudomonadota</taxon>
        <taxon>Alphaproteobacteria</taxon>
        <taxon>Rhodobacterales</taxon>
        <taxon>Paracoccaceae</taxon>
        <taxon>Gemmobacter</taxon>
    </lineage>
</organism>
<gene>
    <name evidence="1" type="ORF">KM031_18225</name>
</gene>
<dbReference type="SUPFAM" id="SSF54593">
    <property type="entry name" value="Glyoxalase/Bleomycin resistance protein/Dihydroxybiphenyl dioxygenase"/>
    <property type="match status" value="1"/>
</dbReference>
<accession>A0A975S2T5</accession>
<sequence>MACLGYTCIGTNDFDHALGFYDPFFAAMGGKRLMPTPNGILYALETGAAIMVVRPYDGERATPGNGTMLAFRVAERREVAALHALALSLGGSCAGAPGPRAEWGEFAYLRDLDGNKLAIFHRPQKAA</sequence>
<name>A0A975S2T5_9RHOB</name>
<dbReference type="CDD" id="cd07262">
    <property type="entry name" value="VOC_like"/>
    <property type="match status" value="1"/>
</dbReference>
<dbReference type="EMBL" id="CP076362">
    <property type="protein sequence ID" value="QWK92509.1"/>
    <property type="molecule type" value="Genomic_DNA"/>
</dbReference>
<dbReference type="Gene3D" id="3.10.180.10">
    <property type="entry name" value="2,3-Dihydroxybiphenyl 1,2-Dioxygenase, domain 1"/>
    <property type="match status" value="1"/>
</dbReference>
<proteinExistence type="predicted"/>
<dbReference type="Proteomes" id="UP000679352">
    <property type="component" value="Plasmid p1"/>
</dbReference>
<dbReference type="PANTHER" id="PTHR35006">
    <property type="entry name" value="GLYOXALASE FAMILY PROTEIN (AFU_ORTHOLOGUE AFUA_5G14830)"/>
    <property type="match status" value="1"/>
</dbReference>
<dbReference type="InterPro" id="IPR029068">
    <property type="entry name" value="Glyas_Bleomycin-R_OHBP_Dase"/>
</dbReference>
<keyword evidence="2" id="KW-1185">Reference proteome</keyword>
<dbReference type="KEGG" id="gfu:KM031_18225"/>
<protein>
    <submittedName>
        <fullName evidence="1">VOC family protein</fullName>
    </submittedName>
</protein>
<evidence type="ECO:0000313" key="2">
    <source>
        <dbReference type="Proteomes" id="UP000679352"/>
    </source>
</evidence>